<keyword evidence="2" id="KW-1185">Reference proteome</keyword>
<organism evidence="1 2">
    <name type="scientific">Cryobacterium tagatosivorans</name>
    <dbReference type="NCBI Taxonomy" id="1259199"/>
    <lineage>
        <taxon>Bacteria</taxon>
        <taxon>Bacillati</taxon>
        <taxon>Actinomycetota</taxon>
        <taxon>Actinomycetes</taxon>
        <taxon>Micrococcales</taxon>
        <taxon>Microbacteriaceae</taxon>
        <taxon>Cryobacterium</taxon>
    </lineage>
</organism>
<dbReference type="RefSeq" id="WP_134492280.1">
    <property type="nucleotide sequence ID" value="NZ_SOEZ01000071.1"/>
</dbReference>
<dbReference type="AlphaFoldDB" id="A0A4R8UB32"/>
<comment type="caution">
    <text evidence="1">The sequence shown here is derived from an EMBL/GenBank/DDBJ whole genome shotgun (WGS) entry which is preliminary data.</text>
</comment>
<dbReference type="OrthoDB" id="5123546at2"/>
<evidence type="ECO:0000313" key="1">
    <source>
        <dbReference type="EMBL" id="TFB47634.1"/>
    </source>
</evidence>
<accession>A0A4R8UB32</accession>
<evidence type="ECO:0000313" key="2">
    <source>
        <dbReference type="Proteomes" id="UP000297866"/>
    </source>
</evidence>
<reference evidence="1 2" key="1">
    <citation type="submission" date="2019-03" db="EMBL/GenBank/DDBJ databases">
        <title>Genomics of glacier-inhabiting Cryobacterium strains.</title>
        <authorList>
            <person name="Liu Q."/>
            <person name="Xin Y.-H."/>
        </authorList>
    </citation>
    <scope>NUCLEOTIDE SEQUENCE [LARGE SCALE GENOMIC DNA]</scope>
    <source>
        <strain evidence="1 2">Sr47</strain>
    </source>
</reference>
<protein>
    <submittedName>
        <fullName evidence="1">Uncharacterized protein</fullName>
    </submittedName>
</protein>
<name>A0A4R8UB32_9MICO</name>
<gene>
    <name evidence="1" type="ORF">E3O23_14750</name>
</gene>
<dbReference type="Proteomes" id="UP000297866">
    <property type="component" value="Unassembled WGS sequence"/>
</dbReference>
<dbReference type="PROSITE" id="PS51257">
    <property type="entry name" value="PROKAR_LIPOPROTEIN"/>
    <property type="match status" value="1"/>
</dbReference>
<dbReference type="EMBL" id="SOEZ01000071">
    <property type="protein sequence ID" value="TFB47634.1"/>
    <property type="molecule type" value="Genomic_DNA"/>
</dbReference>
<proteinExistence type="predicted"/>
<sequence length="236" mass="24091">MRRSFGRPFVVGVLVIGIVLAGAACASEQTPRPAVDVTASPAPAPRGDPLTTVTTIIVRAEALDLADAAGSVVKSLPYDLPPEKVVDALSVVIGGEPSITPFAAGLEAPAGVTYSWTGLRLTDFLPTVGNFPGYSDFQLDVTRGVIGDGVGIETAAGKTVGHEIIGVAKGLGLSVDVMFVSVGYAFVLVDVGPELATPAGENVTYPNAWAVRASSDSASGVIDHISAPVNLSHWVS</sequence>